<protein>
    <submittedName>
        <fullName evidence="2">Uncharacterized protein</fullName>
    </submittedName>
</protein>
<comment type="caution">
    <text evidence="2">The sequence shown here is derived from an EMBL/GenBank/DDBJ whole genome shotgun (WGS) entry which is preliminary data.</text>
</comment>
<organism evidence="2 3">
    <name type="scientific">Caenorhabditis bovis</name>
    <dbReference type="NCBI Taxonomy" id="2654633"/>
    <lineage>
        <taxon>Eukaryota</taxon>
        <taxon>Metazoa</taxon>
        <taxon>Ecdysozoa</taxon>
        <taxon>Nematoda</taxon>
        <taxon>Chromadorea</taxon>
        <taxon>Rhabditida</taxon>
        <taxon>Rhabditina</taxon>
        <taxon>Rhabditomorpha</taxon>
        <taxon>Rhabditoidea</taxon>
        <taxon>Rhabditidae</taxon>
        <taxon>Peloderinae</taxon>
        <taxon>Caenorhabditis</taxon>
    </lineage>
</organism>
<accession>A0A8S1EXB1</accession>
<reference evidence="2 3" key="1">
    <citation type="submission" date="2020-04" db="EMBL/GenBank/DDBJ databases">
        <authorList>
            <person name="Laetsch R D."/>
            <person name="Stevens L."/>
            <person name="Kumar S."/>
            <person name="Blaxter L. M."/>
        </authorList>
    </citation>
    <scope>NUCLEOTIDE SEQUENCE [LARGE SCALE GENOMIC DNA]</scope>
</reference>
<sequence>MHLLAMKSFFIFSLVCLSFVDASMSTIRIKDGEKFVYEDAAGASGIQRDVPMGHQILLFNDTSKFVKNNGGMCADDYEILPNKTFIIHKIDKIDAGYYQPYPNGIIWNERGEGKLGPTTKVEVY</sequence>
<dbReference type="Proteomes" id="UP000494206">
    <property type="component" value="Unassembled WGS sequence"/>
</dbReference>
<keyword evidence="3" id="KW-1185">Reference proteome</keyword>
<keyword evidence="1" id="KW-0732">Signal</keyword>
<evidence type="ECO:0000313" key="2">
    <source>
        <dbReference type="EMBL" id="CAB3402647.1"/>
    </source>
</evidence>
<feature type="signal peptide" evidence="1">
    <location>
        <begin position="1"/>
        <end position="22"/>
    </location>
</feature>
<evidence type="ECO:0000313" key="3">
    <source>
        <dbReference type="Proteomes" id="UP000494206"/>
    </source>
</evidence>
<feature type="chain" id="PRO_5035719436" evidence="1">
    <location>
        <begin position="23"/>
        <end position="124"/>
    </location>
</feature>
<name>A0A8S1EXB1_9PELO</name>
<dbReference type="AlphaFoldDB" id="A0A8S1EXB1"/>
<proteinExistence type="predicted"/>
<gene>
    <name evidence="2" type="ORF">CBOVIS_LOCUS5240</name>
</gene>
<evidence type="ECO:0000256" key="1">
    <source>
        <dbReference type="SAM" id="SignalP"/>
    </source>
</evidence>
<dbReference type="EMBL" id="CADEPM010000003">
    <property type="protein sequence ID" value="CAB3402647.1"/>
    <property type="molecule type" value="Genomic_DNA"/>
</dbReference>